<evidence type="ECO:0000313" key="3">
    <source>
        <dbReference type="EMBL" id="MBM9624169.1"/>
    </source>
</evidence>
<evidence type="ECO:0000256" key="1">
    <source>
        <dbReference type="SAM" id="MobiDB-lite"/>
    </source>
</evidence>
<organism evidence="3 4">
    <name type="scientific">Streptomyces zhihengii</name>
    <dbReference type="NCBI Taxonomy" id="1818004"/>
    <lineage>
        <taxon>Bacteria</taxon>
        <taxon>Bacillati</taxon>
        <taxon>Actinomycetota</taxon>
        <taxon>Actinomycetes</taxon>
        <taxon>Kitasatosporales</taxon>
        <taxon>Streptomycetaceae</taxon>
        <taxon>Streptomyces</taxon>
    </lineage>
</organism>
<dbReference type="InterPro" id="IPR001242">
    <property type="entry name" value="Condensation_dom"/>
</dbReference>
<dbReference type="EMBL" id="JAFEJA010000002">
    <property type="protein sequence ID" value="MBM9624169.1"/>
    <property type="molecule type" value="Genomic_DNA"/>
</dbReference>
<dbReference type="PANTHER" id="PTHR45527:SF1">
    <property type="entry name" value="FATTY ACID SYNTHASE"/>
    <property type="match status" value="1"/>
</dbReference>
<protein>
    <recommendedName>
        <fullName evidence="2">Condensation domain-containing protein</fullName>
    </recommendedName>
</protein>
<feature type="compositionally biased region" description="Basic and acidic residues" evidence="1">
    <location>
        <begin position="67"/>
        <end position="78"/>
    </location>
</feature>
<dbReference type="Pfam" id="PF00668">
    <property type="entry name" value="Condensation"/>
    <property type="match status" value="1"/>
</dbReference>
<feature type="domain" description="Condensation" evidence="2">
    <location>
        <begin position="36"/>
        <end position="331"/>
    </location>
</feature>
<feature type="region of interest" description="Disordered" evidence="1">
    <location>
        <begin position="67"/>
        <end position="107"/>
    </location>
</feature>
<reference evidence="3 4" key="1">
    <citation type="journal article" date="2016" name="Arch. Microbiol.">
        <title>Streptomyces zhihengii sp. nov., isolated from rhizospheric soil of Psammosilene tunicoides.</title>
        <authorList>
            <person name="Huang M.J."/>
            <person name="Fei J.J."/>
            <person name="Salam N."/>
            <person name="Kim C.J."/>
            <person name="Hozzein W.N."/>
            <person name="Xiao M."/>
            <person name="Huang H.Q."/>
            <person name="Li W.J."/>
        </authorList>
    </citation>
    <scope>NUCLEOTIDE SEQUENCE [LARGE SCALE GENOMIC DNA]</scope>
    <source>
        <strain evidence="3 4">YIM T102</strain>
    </source>
</reference>
<comment type="caution">
    <text evidence="3">The sequence shown here is derived from an EMBL/GenBank/DDBJ whole genome shotgun (WGS) entry which is preliminary data.</text>
</comment>
<gene>
    <name evidence="3" type="ORF">JE024_36985</name>
</gene>
<keyword evidence="4" id="KW-1185">Reference proteome</keyword>
<dbReference type="PANTHER" id="PTHR45527">
    <property type="entry name" value="NONRIBOSOMAL PEPTIDE SYNTHETASE"/>
    <property type="match status" value="1"/>
</dbReference>
<feature type="region of interest" description="Disordered" evidence="1">
    <location>
        <begin position="443"/>
        <end position="468"/>
    </location>
</feature>
<dbReference type="Gene3D" id="3.30.559.30">
    <property type="entry name" value="Nonribosomal peptide synthetase, condensation domain"/>
    <property type="match status" value="1"/>
</dbReference>
<evidence type="ECO:0000259" key="2">
    <source>
        <dbReference type="Pfam" id="PF00668"/>
    </source>
</evidence>
<evidence type="ECO:0000313" key="4">
    <source>
        <dbReference type="Proteomes" id="UP000664109"/>
    </source>
</evidence>
<feature type="region of interest" description="Disordered" evidence="1">
    <location>
        <begin position="365"/>
        <end position="387"/>
    </location>
</feature>
<accession>A0ABS2V2U6</accession>
<dbReference type="Gene3D" id="3.30.559.10">
    <property type="entry name" value="Chloramphenicol acetyltransferase-like domain"/>
    <property type="match status" value="1"/>
</dbReference>
<dbReference type="InterPro" id="IPR023213">
    <property type="entry name" value="CAT-like_dom_sf"/>
</dbReference>
<dbReference type="Proteomes" id="UP000664109">
    <property type="component" value="Unassembled WGS sequence"/>
</dbReference>
<name>A0ABS2V2U6_9ACTN</name>
<sequence length="468" mass="50088">MTFDGPRGPLSAPLTWGQRAIWEVVRWLGARAGDLNMVEVCPLTAGTGLPAVTTALTRLLERHESLRTRMRDDGDGPRQDVTPSGAIPLTVRQDTRGTAPGAPRQERGDDLHRLVTELATPAFAPDELPVRAAVLCRDGEPAELVLVVSHLAVDGWSMAIVREELATLLAGAEPPPLAQQPVDRARHEASPAARARERAALAHWSTAVRDLPRVWLEGLPRAPGTGDLVCSEIDSAALGSAVAELAAQHKVTPSMVVQAGTALALCLDRGESEIGLRLIVATRYTTRTARFVGPLNQNALLRLPLRDESLADFFTRVRTASLQSLAAAEYDPVALEDVVGEATARRGFRGDGYCFVNDLTGYQAPGSAPARHDDDTPAGPTVVRDLPPPADPKGANFFLYVHDLGLRVRLSVTAHRDFLAPGTTAGFLHDLEWLLTTAARTGAGPGELSRAHTPRRAARSGSQDSRTS</sequence>
<dbReference type="SUPFAM" id="SSF52777">
    <property type="entry name" value="CoA-dependent acyltransferases"/>
    <property type="match status" value="2"/>
</dbReference>
<dbReference type="RefSeq" id="WP_205378204.1">
    <property type="nucleotide sequence ID" value="NZ_JAFEJA010000002.1"/>
</dbReference>
<proteinExistence type="predicted"/>